<dbReference type="PANTHER" id="PTHR10707">
    <property type="entry name" value="CYTOCHROME C OXIDASE SUBUNIT IV"/>
    <property type="match status" value="1"/>
</dbReference>
<evidence type="ECO:0000256" key="2">
    <source>
        <dbReference type="ARBA" id="ARBA00022792"/>
    </source>
</evidence>
<evidence type="ECO:0008006" key="6">
    <source>
        <dbReference type="Google" id="ProtNLM"/>
    </source>
</evidence>
<dbReference type="Proteomes" id="UP000729913">
    <property type="component" value="Unassembled WGS sequence"/>
</dbReference>
<name>A0A8J5R461_9HYME</name>
<comment type="caution">
    <text evidence="4">The sequence shown here is derived from an EMBL/GenBank/DDBJ whole genome shotgun (WGS) entry which is preliminary data.</text>
</comment>
<organism evidence="4 5">
    <name type="scientific">Cotesia typhae</name>
    <dbReference type="NCBI Taxonomy" id="2053667"/>
    <lineage>
        <taxon>Eukaryota</taxon>
        <taxon>Metazoa</taxon>
        <taxon>Ecdysozoa</taxon>
        <taxon>Arthropoda</taxon>
        <taxon>Hexapoda</taxon>
        <taxon>Insecta</taxon>
        <taxon>Pterygota</taxon>
        <taxon>Neoptera</taxon>
        <taxon>Endopterygota</taxon>
        <taxon>Hymenoptera</taxon>
        <taxon>Apocrita</taxon>
        <taxon>Ichneumonoidea</taxon>
        <taxon>Braconidae</taxon>
        <taxon>Microgastrinae</taxon>
        <taxon>Cotesia</taxon>
    </lineage>
</organism>
<sequence>MAGKLLVTCLRLNSRVVPSRMMSSVHEEVPFVPPYFKKIGKREIVGFGINGEPHYMDLWDYPFPSIRFKEMTPDLEKELYRASFCQTFAELEAPDGHWKAIVGCVCIGISIAMWMFMYIRFNVYSPLPESFSPENQAAQLKRIRLLDINPIWGINKRTPEELAKKNN</sequence>
<dbReference type="GO" id="GO:0005743">
    <property type="term" value="C:mitochondrial inner membrane"/>
    <property type="evidence" value="ECO:0007669"/>
    <property type="project" value="UniProtKB-SubCell"/>
</dbReference>
<gene>
    <name evidence="4" type="ORF">G9C98_006418</name>
</gene>
<keyword evidence="3" id="KW-0472">Membrane</keyword>
<accession>A0A8J5R461</accession>
<dbReference type="AlphaFoldDB" id="A0A8J5R461"/>
<evidence type="ECO:0000256" key="3">
    <source>
        <dbReference type="ARBA" id="ARBA00023136"/>
    </source>
</evidence>
<evidence type="ECO:0000313" key="4">
    <source>
        <dbReference type="EMBL" id="KAG8038093.1"/>
    </source>
</evidence>
<reference evidence="4" key="2">
    <citation type="submission" date="2021-04" db="EMBL/GenBank/DDBJ databases">
        <title>Genome-wide patterns of bracovirus chromosomal integration into multiple host tissues during parasitism.</title>
        <authorList>
            <person name="Chebbi M.A.C."/>
        </authorList>
    </citation>
    <scope>NUCLEOTIDE SEQUENCE</scope>
    <source>
        <tissue evidence="4">Whole body</tissue>
    </source>
</reference>
<dbReference type="GO" id="GO:0006123">
    <property type="term" value="P:mitochondrial electron transport, cytochrome c to oxygen"/>
    <property type="evidence" value="ECO:0007669"/>
    <property type="project" value="InterPro"/>
</dbReference>
<dbReference type="Pfam" id="PF02936">
    <property type="entry name" value="COX4"/>
    <property type="match status" value="1"/>
</dbReference>
<dbReference type="OrthoDB" id="186013at2759"/>
<comment type="subcellular location">
    <subcellularLocation>
        <location evidence="1">Mitochondrion inner membrane</location>
        <topology evidence="1">Single-pass membrane protein</topology>
    </subcellularLocation>
</comment>
<dbReference type="CDD" id="cd00922">
    <property type="entry name" value="Cyt_c_Oxidase_IV"/>
    <property type="match status" value="1"/>
</dbReference>
<keyword evidence="2" id="KW-0496">Mitochondrion</keyword>
<keyword evidence="2" id="KW-0999">Mitochondrion inner membrane</keyword>
<evidence type="ECO:0000256" key="1">
    <source>
        <dbReference type="ARBA" id="ARBA00004434"/>
    </source>
</evidence>
<evidence type="ECO:0000313" key="5">
    <source>
        <dbReference type="Proteomes" id="UP000729913"/>
    </source>
</evidence>
<dbReference type="PANTHER" id="PTHR10707:SF10">
    <property type="entry name" value="CYTOCHROME C OXIDASE SUBUNIT 4"/>
    <property type="match status" value="1"/>
</dbReference>
<protein>
    <recommendedName>
        <fullName evidence="6">Cytochrome c oxidase subunit 4</fullName>
    </recommendedName>
</protein>
<reference evidence="4" key="1">
    <citation type="submission" date="2020-03" db="EMBL/GenBank/DDBJ databases">
        <authorList>
            <person name="Chebbi M.A."/>
            <person name="Drezen J.M."/>
        </authorList>
    </citation>
    <scope>NUCLEOTIDE SEQUENCE</scope>
    <source>
        <tissue evidence="4">Whole body</tissue>
    </source>
</reference>
<dbReference type="InterPro" id="IPR004203">
    <property type="entry name" value="Cyt_c_oxidase_su4_fam"/>
</dbReference>
<keyword evidence="5" id="KW-1185">Reference proteome</keyword>
<dbReference type="EMBL" id="JAAOIC020000044">
    <property type="protein sequence ID" value="KAG8038093.1"/>
    <property type="molecule type" value="Genomic_DNA"/>
</dbReference>
<proteinExistence type="predicted"/>